<reference evidence="2" key="1">
    <citation type="submission" date="2020-05" db="UniProtKB">
        <authorList>
            <consortium name="EnsemblMetazoa"/>
        </authorList>
    </citation>
    <scope>IDENTIFICATION</scope>
    <source>
        <strain evidence="2">TTRI</strain>
    </source>
</reference>
<dbReference type="VEuPathDB" id="VectorBase:GAUT037450"/>
<evidence type="ECO:0000313" key="3">
    <source>
        <dbReference type="Proteomes" id="UP000078200"/>
    </source>
</evidence>
<proteinExistence type="predicted"/>
<protein>
    <recommendedName>
        <fullName evidence="4">Secreted protein</fullName>
    </recommendedName>
</protein>
<dbReference type="Proteomes" id="UP000078200">
    <property type="component" value="Unassembled WGS sequence"/>
</dbReference>
<feature type="chain" id="PRO_5008399385" description="Secreted protein" evidence="1">
    <location>
        <begin position="17"/>
        <end position="128"/>
    </location>
</feature>
<keyword evidence="3" id="KW-1185">Reference proteome</keyword>
<sequence length="128" mass="14793">MFVLLSCYALATYIATQYTRNQHISCKTSCGPTELYYHRHHNHHHHRHPPILELAIVIDLRETKSTPQAYSMSYVGQYLAEGNHEICIIEKLTNFAVMEPLAKRTMDRSSIIMTIISSRLSRQNCAEM</sequence>
<evidence type="ECO:0000256" key="1">
    <source>
        <dbReference type="SAM" id="SignalP"/>
    </source>
</evidence>
<feature type="signal peptide" evidence="1">
    <location>
        <begin position="1"/>
        <end position="16"/>
    </location>
</feature>
<organism evidence="2 3">
    <name type="scientific">Glossina austeni</name>
    <name type="common">Savannah tsetse fly</name>
    <dbReference type="NCBI Taxonomy" id="7395"/>
    <lineage>
        <taxon>Eukaryota</taxon>
        <taxon>Metazoa</taxon>
        <taxon>Ecdysozoa</taxon>
        <taxon>Arthropoda</taxon>
        <taxon>Hexapoda</taxon>
        <taxon>Insecta</taxon>
        <taxon>Pterygota</taxon>
        <taxon>Neoptera</taxon>
        <taxon>Endopterygota</taxon>
        <taxon>Diptera</taxon>
        <taxon>Brachycera</taxon>
        <taxon>Muscomorpha</taxon>
        <taxon>Hippoboscoidea</taxon>
        <taxon>Glossinidae</taxon>
        <taxon>Glossina</taxon>
    </lineage>
</organism>
<evidence type="ECO:0008006" key="4">
    <source>
        <dbReference type="Google" id="ProtNLM"/>
    </source>
</evidence>
<accession>A0A1A9VHF9</accession>
<evidence type="ECO:0000313" key="2">
    <source>
        <dbReference type="EnsemblMetazoa" id="GAUT037450-PA"/>
    </source>
</evidence>
<name>A0A1A9VHF9_GLOAU</name>
<keyword evidence="1" id="KW-0732">Signal</keyword>
<dbReference type="EnsemblMetazoa" id="GAUT037450-RA">
    <property type="protein sequence ID" value="GAUT037450-PA"/>
    <property type="gene ID" value="GAUT037450"/>
</dbReference>
<dbReference type="AlphaFoldDB" id="A0A1A9VHF9"/>